<evidence type="ECO:0000259" key="2">
    <source>
        <dbReference type="Pfam" id="PF01693"/>
    </source>
</evidence>
<dbReference type="InterPro" id="IPR037056">
    <property type="entry name" value="RNase_H1_N_sf"/>
</dbReference>
<evidence type="ECO:0000256" key="1">
    <source>
        <dbReference type="SAM" id="MobiDB-lite"/>
    </source>
</evidence>
<sequence length="263" mass="27198">MHKSPVSRLTTLSSQQLPPTPITFITTSIWFNPTSRNPRRPPLERPALPITLSQLIAELQTLGINVISPHEEISRDAPGPAGPPTTDAPAPAALTDLSLEALLTALSTLGIDIDSAANHARTGSTASSTTTTAPTGDAVLTGGVPRVSPLSGGTPAPSSGTSTSITARHSGTTDNTTGVISGFVCASCNAHNLLRPSRETWYVVTVGRQVGVFQGWHTAQPLVSGVSGTCYRKYPSHEEALAAFEEAMAQGNVAIIAPPAPPS</sequence>
<accession>A0A8H6I8W1</accession>
<dbReference type="InterPro" id="IPR009027">
    <property type="entry name" value="Ribosomal_bL9/RNase_H1_N"/>
</dbReference>
<comment type="caution">
    <text evidence="3">The sequence shown here is derived from an EMBL/GenBank/DDBJ whole genome shotgun (WGS) entry which is preliminary data.</text>
</comment>
<organism evidence="3 4">
    <name type="scientific">Ephemerocybe angulata</name>
    <dbReference type="NCBI Taxonomy" id="980116"/>
    <lineage>
        <taxon>Eukaryota</taxon>
        <taxon>Fungi</taxon>
        <taxon>Dikarya</taxon>
        <taxon>Basidiomycota</taxon>
        <taxon>Agaricomycotina</taxon>
        <taxon>Agaricomycetes</taxon>
        <taxon>Agaricomycetidae</taxon>
        <taxon>Agaricales</taxon>
        <taxon>Agaricineae</taxon>
        <taxon>Psathyrellaceae</taxon>
        <taxon>Ephemerocybe</taxon>
    </lineage>
</organism>
<feature type="region of interest" description="Disordered" evidence="1">
    <location>
        <begin position="121"/>
        <end position="172"/>
    </location>
</feature>
<feature type="compositionally biased region" description="Low complexity" evidence="1">
    <location>
        <begin position="76"/>
        <end position="91"/>
    </location>
</feature>
<feature type="region of interest" description="Disordered" evidence="1">
    <location>
        <begin position="72"/>
        <end position="91"/>
    </location>
</feature>
<dbReference type="Gene3D" id="3.40.970.10">
    <property type="entry name" value="Ribonuclease H1, N-terminal domain"/>
    <property type="match status" value="1"/>
</dbReference>
<dbReference type="AlphaFoldDB" id="A0A8H6I8W1"/>
<evidence type="ECO:0000313" key="4">
    <source>
        <dbReference type="Proteomes" id="UP000521943"/>
    </source>
</evidence>
<dbReference type="InterPro" id="IPR011320">
    <property type="entry name" value="RNase_H1_N"/>
</dbReference>
<feature type="compositionally biased region" description="Low complexity" evidence="1">
    <location>
        <begin position="122"/>
        <end position="136"/>
    </location>
</feature>
<feature type="compositionally biased region" description="Low complexity" evidence="1">
    <location>
        <begin position="148"/>
        <end position="164"/>
    </location>
</feature>
<keyword evidence="4" id="KW-1185">Reference proteome</keyword>
<dbReference type="OrthoDB" id="3270804at2759"/>
<dbReference type="SUPFAM" id="SSF55658">
    <property type="entry name" value="L9 N-domain-like"/>
    <property type="match status" value="1"/>
</dbReference>
<proteinExistence type="predicted"/>
<dbReference type="EMBL" id="JACGCI010000015">
    <property type="protein sequence ID" value="KAF6759466.1"/>
    <property type="molecule type" value="Genomic_DNA"/>
</dbReference>
<name>A0A8H6I8W1_9AGAR</name>
<dbReference type="Pfam" id="PF01693">
    <property type="entry name" value="Cauli_VI"/>
    <property type="match status" value="1"/>
</dbReference>
<feature type="domain" description="Ribonuclease H1 N-terminal" evidence="2">
    <location>
        <begin position="201"/>
        <end position="242"/>
    </location>
</feature>
<evidence type="ECO:0000313" key="3">
    <source>
        <dbReference type="EMBL" id="KAF6759466.1"/>
    </source>
</evidence>
<reference evidence="3 4" key="1">
    <citation type="submission" date="2020-07" db="EMBL/GenBank/DDBJ databases">
        <title>Comparative genomics of pyrophilous fungi reveals a link between fire events and developmental genes.</title>
        <authorList>
            <consortium name="DOE Joint Genome Institute"/>
            <person name="Steindorff A.S."/>
            <person name="Carver A."/>
            <person name="Calhoun S."/>
            <person name="Stillman K."/>
            <person name="Liu H."/>
            <person name="Lipzen A."/>
            <person name="Pangilinan J."/>
            <person name="Labutti K."/>
            <person name="Bruns T.D."/>
            <person name="Grigoriev I.V."/>
        </authorList>
    </citation>
    <scope>NUCLEOTIDE SEQUENCE [LARGE SCALE GENOMIC DNA]</scope>
    <source>
        <strain evidence="3 4">CBS 144469</strain>
    </source>
</reference>
<dbReference type="Proteomes" id="UP000521943">
    <property type="component" value="Unassembled WGS sequence"/>
</dbReference>
<gene>
    <name evidence="3" type="ORF">DFP72DRAFT_1063834</name>
</gene>
<protein>
    <recommendedName>
        <fullName evidence="2">Ribonuclease H1 N-terminal domain-containing protein</fullName>
    </recommendedName>
</protein>